<evidence type="ECO:0000256" key="1">
    <source>
        <dbReference type="SAM" id="Phobius"/>
    </source>
</evidence>
<reference evidence="2 3" key="1">
    <citation type="submission" date="2024-03" db="EMBL/GenBank/DDBJ databases">
        <title>Adaptation during the transition from Ophiocordyceps entomopathogen to insect associate is accompanied by gene loss and intensified selection.</title>
        <authorList>
            <person name="Ward C.M."/>
            <person name="Onetto C.A."/>
            <person name="Borneman A.R."/>
        </authorList>
    </citation>
    <scope>NUCLEOTIDE SEQUENCE [LARGE SCALE GENOMIC DNA]</scope>
    <source>
        <strain evidence="2">AWRI1</strain>
        <tissue evidence="2">Single Adult Female</tissue>
    </source>
</reference>
<accession>A0AAN9TGX5</accession>
<dbReference type="EMBL" id="JBBCAQ010000032">
    <property type="protein sequence ID" value="KAK7583823.1"/>
    <property type="molecule type" value="Genomic_DNA"/>
</dbReference>
<keyword evidence="1" id="KW-1133">Transmembrane helix</keyword>
<evidence type="ECO:0000313" key="2">
    <source>
        <dbReference type="EMBL" id="KAK7583823.1"/>
    </source>
</evidence>
<sequence length="88" mass="9627">MRCRRPFVVFSAPARRLPSHLHNFAGTGVLPVQLRCSLLHLSIGSLFFSILIGRALHVRPLGGGAFATSPNGVLQYIIINFYIVSNVP</sequence>
<keyword evidence="1" id="KW-0812">Transmembrane</keyword>
<evidence type="ECO:0000313" key="3">
    <source>
        <dbReference type="Proteomes" id="UP001367676"/>
    </source>
</evidence>
<keyword evidence="1" id="KW-0472">Membrane</keyword>
<name>A0AAN9TGX5_9HEMI</name>
<feature type="transmembrane region" description="Helical" evidence="1">
    <location>
        <begin position="32"/>
        <end position="52"/>
    </location>
</feature>
<protein>
    <submittedName>
        <fullName evidence="2">Uncharacterized protein</fullName>
    </submittedName>
</protein>
<proteinExistence type="predicted"/>
<comment type="caution">
    <text evidence="2">The sequence shown here is derived from an EMBL/GenBank/DDBJ whole genome shotgun (WGS) entry which is preliminary data.</text>
</comment>
<dbReference type="Proteomes" id="UP001367676">
    <property type="component" value="Unassembled WGS sequence"/>
</dbReference>
<keyword evidence="3" id="KW-1185">Reference proteome</keyword>
<dbReference type="AlphaFoldDB" id="A0AAN9TGX5"/>
<organism evidence="2 3">
    <name type="scientific">Parthenolecanium corni</name>
    <dbReference type="NCBI Taxonomy" id="536013"/>
    <lineage>
        <taxon>Eukaryota</taxon>
        <taxon>Metazoa</taxon>
        <taxon>Ecdysozoa</taxon>
        <taxon>Arthropoda</taxon>
        <taxon>Hexapoda</taxon>
        <taxon>Insecta</taxon>
        <taxon>Pterygota</taxon>
        <taxon>Neoptera</taxon>
        <taxon>Paraneoptera</taxon>
        <taxon>Hemiptera</taxon>
        <taxon>Sternorrhyncha</taxon>
        <taxon>Coccoidea</taxon>
        <taxon>Coccidae</taxon>
        <taxon>Parthenolecanium</taxon>
    </lineage>
</organism>
<gene>
    <name evidence="2" type="ORF">V9T40_004786</name>
</gene>